<dbReference type="InterPro" id="IPR030490">
    <property type="entry name" value="TIMP_CS"/>
</dbReference>
<dbReference type="EMBL" id="KZ520803">
    <property type="protein sequence ID" value="PKU28389.1"/>
    <property type="molecule type" value="Genomic_DNA"/>
</dbReference>
<reference evidence="3" key="1">
    <citation type="submission" date="2017-11" db="EMBL/GenBank/DDBJ databases">
        <authorList>
            <person name="Lima N.C."/>
            <person name="Parody-Merino A.M."/>
            <person name="Battley P.F."/>
            <person name="Fidler A.E."/>
            <person name="Prosdocimi F."/>
        </authorList>
    </citation>
    <scope>NUCLEOTIDE SEQUENCE [LARGE SCALE GENOMIC DNA]</scope>
</reference>
<accession>A0A2I0T3L1</accession>
<dbReference type="PROSITE" id="PS00288">
    <property type="entry name" value="TIMP"/>
    <property type="match status" value="1"/>
</dbReference>
<protein>
    <submittedName>
        <fullName evidence="2">Uncharacterized protein</fullName>
    </submittedName>
</protein>
<evidence type="ECO:0000313" key="2">
    <source>
        <dbReference type="EMBL" id="PKU28389.1"/>
    </source>
</evidence>
<evidence type="ECO:0000256" key="1">
    <source>
        <dbReference type="SAM" id="SignalP"/>
    </source>
</evidence>
<name>A0A2I0T3L1_LIMLA</name>
<dbReference type="Proteomes" id="UP000233556">
    <property type="component" value="Unassembled WGS sequence"/>
</dbReference>
<proteinExistence type="predicted"/>
<sequence length="107" mass="12197">MKPVPSALLLSALLVLSRRPAAVGACSCAPAHPQQLICDSALEMPKRSRVQINIYYSFREQFYSFGEEWHFRKMMEALQLELGSIFSLLNLLRSLRSGIVKMCQMIY</sequence>
<keyword evidence="1" id="KW-0732">Signal</keyword>
<reference evidence="3" key="2">
    <citation type="submission" date="2017-12" db="EMBL/GenBank/DDBJ databases">
        <title>Genome sequence of the Bar-tailed Godwit (Limosa lapponica baueri).</title>
        <authorList>
            <person name="Lima N.C.B."/>
            <person name="Parody-Merino A.M."/>
            <person name="Battley P.F."/>
            <person name="Fidler A.E."/>
            <person name="Prosdocimi F."/>
        </authorList>
    </citation>
    <scope>NUCLEOTIDE SEQUENCE [LARGE SCALE GENOMIC DNA]</scope>
</reference>
<dbReference type="AlphaFoldDB" id="A0A2I0T3L1"/>
<organism evidence="2 3">
    <name type="scientific">Limosa lapponica baueri</name>
    <dbReference type="NCBI Taxonomy" id="1758121"/>
    <lineage>
        <taxon>Eukaryota</taxon>
        <taxon>Metazoa</taxon>
        <taxon>Chordata</taxon>
        <taxon>Craniata</taxon>
        <taxon>Vertebrata</taxon>
        <taxon>Euteleostomi</taxon>
        <taxon>Archelosauria</taxon>
        <taxon>Archosauria</taxon>
        <taxon>Dinosauria</taxon>
        <taxon>Saurischia</taxon>
        <taxon>Theropoda</taxon>
        <taxon>Coelurosauria</taxon>
        <taxon>Aves</taxon>
        <taxon>Neognathae</taxon>
        <taxon>Neoaves</taxon>
        <taxon>Charadriiformes</taxon>
        <taxon>Scolopacidae</taxon>
        <taxon>Limosa</taxon>
    </lineage>
</organism>
<keyword evidence="3" id="KW-1185">Reference proteome</keyword>
<feature type="signal peptide" evidence="1">
    <location>
        <begin position="1"/>
        <end position="24"/>
    </location>
</feature>
<gene>
    <name evidence="2" type="ORF">llap_21307</name>
</gene>
<evidence type="ECO:0000313" key="3">
    <source>
        <dbReference type="Proteomes" id="UP000233556"/>
    </source>
</evidence>
<feature type="chain" id="PRO_5014189070" evidence="1">
    <location>
        <begin position="25"/>
        <end position="107"/>
    </location>
</feature>